<dbReference type="PANTHER" id="PTHR31860">
    <property type="entry name" value="HEAT-INDUCIBLE TRANSCRIPTION REPRESSOR (DUF639)-RELATED"/>
    <property type="match status" value="1"/>
</dbReference>
<gene>
    <name evidence="2" type="ORF">F3Y22_tig00110319pilonHSYRG00149</name>
</gene>
<proteinExistence type="predicted"/>
<evidence type="ECO:0000256" key="1">
    <source>
        <dbReference type="SAM" id="Phobius"/>
    </source>
</evidence>
<keyword evidence="1" id="KW-0472">Membrane</keyword>
<name>A0A6A3B1U8_HIBSY</name>
<feature type="transmembrane region" description="Helical" evidence="1">
    <location>
        <begin position="445"/>
        <end position="471"/>
    </location>
</feature>
<dbReference type="AlphaFoldDB" id="A0A6A3B1U8"/>
<dbReference type="Proteomes" id="UP000436088">
    <property type="component" value="Unassembled WGS sequence"/>
</dbReference>
<evidence type="ECO:0000313" key="3">
    <source>
        <dbReference type="Proteomes" id="UP000436088"/>
    </source>
</evidence>
<accession>A0A6A3B1U8</accession>
<dbReference type="Pfam" id="PF04842">
    <property type="entry name" value="DUF639"/>
    <property type="match status" value="1"/>
</dbReference>
<evidence type="ECO:0000313" key="2">
    <source>
        <dbReference type="EMBL" id="KAE8710696.1"/>
    </source>
</evidence>
<protein>
    <submittedName>
        <fullName evidence="2">VQ motif-containing family protein</fullName>
    </submittedName>
</protein>
<keyword evidence="3" id="KW-1185">Reference proteome</keyword>
<comment type="caution">
    <text evidence="2">The sequence shown here is derived from an EMBL/GenBank/DDBJ whole genome shotgun (WGS) entry which is preliminary data.</text>
</comment>
<reference evidence="2" key="1">
    <citation type="submission" date="2019-09" db="EMBL/GenBank/DDBJ databases">
        <title>Draft genome information of white flower Hibiscus syriacus.</title>
        <authorList>
            <person name="Kim Y.-M."/>
        </authorList>
    </citation>
    <scope>NUCLEOTIDE SEQUENCE [LARGE SCALE GENOMIC DNA]</scope>
    <source>
        <strain evidence="2">YM2019G1</strain>
    </source>
</reference>
<keyword evidence="1" id="KW-0812">Transmembrane</keyword>
<organism evidence="2 3">
    <name type="scientific">Hibiscus syriacus</name>
    <name type="common">Rose of Sharon</name>
    <dbReference type="NCBI Taxonomy" id="106335"/>
    <lineage>
        <taxon>Eukaryota</taxon>
        <taxon>Viridiplantae</taxon>
        <taxon>Streptophyta</taxon>
        <taxon>Embryophyta</taxon>
        <taxon>Tracheophyta</taxon>
        <taxon>Spermatophyta</taxon>
        <taxon>Magnoliopsida</taxon>
        <taxon>eudicotyledons</taxon>
        <taxon>Gunneridae</taxon>
        <taxon>Pentapetalae</taxon>
        <taxon>rosids</taxon>
        <taxon>malvids</taxon>
        <taxon>Malvales</taxon>
        <taxon>Malvaceae</taxon>
        <taxon>Malvoideae</taxon>
        <taxon>Hibiscus</taxon>
    </lineage>
</organism>
<sequence length="486" mass="54427">MFTIVGHELREEVRNGVCEQNRNMLEALVREGSLNWLLSRRSTFAEEFEERSPSAGNNLIPELSPFANIVVRRCQSRILGTTSIELQESFNAEASDSVKHKSWYARNFLEYCCFRTLALSAQVMGHLADKKFRRLTFDMMVAWEAPAASSQSLINLDDDLSVGMEAFSRIAPAVPIIANVIICENLFEVLTISTGGRLQFSIYDKYLNGLERYQSAKKFLEQLKDEEPIRIISFVCCSIIKRRKILEVDGTVTTYQFLNILEYQHGQSEPAIIEFPELKGHTRRRALSKAVLGILHVQAVQEISSSSSVRFESLLMLTFVTNCPGRFNTGDSSKYVKLKGITGELLLPVMELGKFASFAGMAGICLCIDSIPYCNIYGGYEICNQGRPSVEIMVKAPPPMTTMEQLLAVQNAISQAEQLIQDGNIALLKFRALQLSIFPQASEKLAAVLVFIALILALVPSKYMVMVVSWIRYEVSPPRKANTEDG</sequence>
<dbReference type="InterPro" id="IPR006927">
    <property type="entry name" value="DUF639"/>
</dbReference>
<dbReference type="PANTHER" id="PTHR31860:SF6">
    <property type="entry name" value="HEAT-INDUCIBLE TRANSCRIPTION REPRESSOR (DUF639)"/>
    <property type="match status" value="1"/>
</dbReference>
<keyword evidence="1" id="KW-1133">Transmembrane helix</keyword>
<dbReference type="EMBL" id="VEPZ02000927">
    <property type="protein sequence ID" value="KAE8710696.1"/>
    <property type="molecule type" value="Genomic_DNA"/>
</dbReference>